<accession>A0AAV4FPK4</accession>
<reference evidence="14 15" key="1">
    <citation type="journal article" date="2021" name="Elife">
        <title>Chloroplast acquisition without the gene transfer in kleptoplastic sea slugs, Plakobranchus ocellatus.</title>
        <authorList>
            <person name="Maeda T."/>
            <person name="Takahashi S."/>
            <person name="Yoshida T."/>
            <person name="Shimamura S."/>
            <person name="Takaki Y."/>
            <person name="Nagai Y."/>
            <person name="Toyoda A."/>
            <person name="Suzuki Y."/>
            <person name="Arimoto A."/>
            <person name="Ishii H."/>
            <person name="Satoh N."/>
            <person name="Nishiyama T."/>
            <person name="Hasebe M."/>
            <person name="Maruyama T."/>
            <person name="Minagawa J."/>
            <person name="Obokata J."/>
            <person name="Shigenobu S."/>
        </authorList>
    </citation>
    <scope>NUCLEOTIDE SEQUENCE [LARGE SCALE GENOMIC DNA]</scope>
</reference>
<comment type="subcellular location">
    <subcellularLocation>
        <location evidence="1">Membrane</location>
        <topology evidence="1">Multi-pass membrane protein</topology>
    </subcellularLocation>
</comment>
<keyword evidence="9 11" id="KW-0739">Sodium transport</keyword>
<evidence type="ECO:0000313" key="15">
    <source>
        <dbReference type="Proteomes" id="UP000762676"/>
    </source>
</evidence>
<evidence type="ECO:0000256" key="6">
    <source>
        <dbReference type="ARBA" id="ARBA00023053"/>
    </source>
</evidence>
<keyword evidence="15" id="KW-1185">Reference proteome</keyword>
<protein>
    <submittedName>
        <fullName evidence="14">Acid-sensing ion channel 4</fullName>
    </submittedName>
</protein>
<feature type="compositionally biased region" description="Polar residues" evidence="12">
    <location>
        <begin position="147"/>
        <end position="165"/>
    </location>
</feature>
<keyword evidence="7 11" id="KW-0406">Ion transport</keyword>
<gene>
    <name evidence="14" type="ORF">ElyMa_003904600</name>
</gene>
<evidence type="ECO:0000256" key="5">
    <source>
        <dbReference type="ARBA" id="ARBA00022989"/>
    </source>
</evidence>
<keyword evidence="8 13" id="KW-0472">Membrane</keyword>
<sequence length="173" mass="19545">MQGLKECTTGDIFLCFTPCHDNFQTSLCDCPRTCKFTRFHTTVSQSQLPSRVAAQYLAQAANSSPDALREDYLEIRVYFDTMMVRYETHEPQFTFNSMFAYLGGQMGFFLGASLITLSELLETLFFTAYICLRKKLMHLGQLNRKSATSTAQPHTQDGNTSSNTHGLPVKPAW</sequence>
<feature type="region of interest" description="Disordered" evidence="12">
    <location>
        <begin position="147"/>
        <end position="173"/>
    </location>
</feature>
<evidence type="ECO:0000256" key="11">
    <source>
        <dbReference type="RuleBase" id="RU000679"/>
    </source>
</evidence>
<keyword evidence="2 11" id="KW-0813">Transport</keyword>
<dbReference type="PRINTS" id="PR01078">
    <property type="entry name" value="AMINACHANNEL"/>
</dbReference>
<evidence type="ECO:0000256" key="2">
    <source>
        <dbReference type="ARBA" id="ARBA00022448"/>
    </source>
</evidence>
<evidence type="ECO:0000256" key="1">
    <source>
        <dbReference type="ARBA" id="ARBA00004141"/>
    </source>
</evidence>
<evidence type="ECO:0000256" key="8">
    <source>
        <dbReference type="ARBA" id="ARBA00023136"/>
    </source>
</evidence>
<evidence type="ECO:0000256" key="9">
    <source>
        <dbReference type="ARBA" id="ARBA00023201"/>
    </source>
</evidence>
<keyword evidence="3 11" id="KW-0894">Sodium channel</keyword>
<dbReference type="Pfam" id="PF00858">
    <property type="entry name" value="ASC"/>
    <property type="match status" value="1"/>
</dbReference>
<comment type="caution">
    <text evidence="14">The sequence shown here is derived from an EMBL/GenBank/DDBJ whole genome shotgun (WGS) entry which is preliminary data.</text>
</comment>
<keyword evidence="6" id="KW-0915">Sodium</keyword>
<name>A0AAV4FPK4_9GAST</name>
<dbReference type="PANTHER" id="PTHR11690:SF293">
    <property type="entry name" value="ACID-SENSING ION CHANNEL 1"/>
    <property type="match status" value="1"/>
</dbReference>
<dbReference type="GO" id="GO:0015280">
    <property type="term" value="F:ligand-gated sodium channel activity"/>
    <property type="evidence" value="ECO:0007669"/>
    <property type="project" value="TreeGrafter"/>
</dbReference>
<keyword evidence="4 11" id="KW-0812">Transmembrane</keyword>
<proteinExistence type="inferred from homology"/>
<evidence type="ECO:0000256" key="7">
    <source>
        <dbReference type="ARBA" id="ARBA00023065"/>
    </source>
</evidence>
<evidence type="ECO:0000313" key="14">
    <source>
        <dbReference type="EMBL" id="GFR74876.1"/>
    </source>
</evidence>
<evidence type="ECO:0000256" key="3">
    <source>
        <dbReference type="ARBA" id="ARBA00022461"/>
    </source>
</evidence>
<organism evidence="14 15">
    <name type="scientific">Elysia marginata</name>
    <dbReference type="NCBI Taxonomy" id="1093978"/>
    <lineage>
        <taxon>Eukaryota</taxon>
        <taxon>Metazoa</taxon>
        <taxon>Spiralia</taxon>
        <taxon>Lophotrochozoa</taxon>
        <taxon>Mollusca</taxon>
        <taxon>Gastropoda</taxon>
        <taxon>Heterobranchia</taxon>
        <taxon>Euthyneura</taxon>
        <taxon>Panpulmonata</taxon>
        <taxon>Sacoglossa</taxon>
        <taxon>Placobranchoidea</taxon>
        <taxon>Plakobranchidae</taxon>
        <taxon>Elysia</taxon>
    </lineage>
</organism>
<dbReference type="Proteomes" id="UP000762676">
    <property type="component" value="Unassembled WGS sequence"/>
</dbReference>
<dbReference type="EMBL" id="BMAT01007946">
    <property type="protein sequence ID" value="GFR74876.1"/>
    <property type="molecule type" value="Genomic_DNA"/>
</dbReference>
<feature type="transmembrane region" description="Helical" evidence="13">
    <location>
        <begin position="108"/>
        <end position="132"/>
    </location>
</feature>
<keyword evidence="10 11" id="KW-0407">Ion channel</keyword>
<dbReference type="PANTHER" id="PTHR11690">
    <property type="entry name" value="AMILORIDE-SENSITIVE SODIUM CHANNEL-RELATED"/>
    <property type="match status" value="1"/>
</dbReference>
<dbReference type="InterPro" id="IPR001873">
    <property type="entry name" value="ENaC"/>
</dbReference>
<evidence type="ECO:0000256" key="13">
    <source>
        <dbReference type="SAM" id="Phobius"/>
    </source>
</evidence>
<comment type="similarity">
    <text evidence="11">Belongs to the amiloride-sensitive sodium channel (TC 1.A.6) family.</text>
</comment>
<dbReference type="Gene3D" id="1.10.287.770">
    <property type="entry name" value="YojJ-like"/>
    <property type="match status" value="1"/>
</dbReference>
<dbReference type="GO" id="GO:0005886">
    <property type="term" value="C:plasma membrane"/>
    <property type="evidence" value="ECO:0007669"/>
    <property type="project" value="TreeGrafter"/>
</dbReference>
<evidence type="ECO:0000256" key="12">
    <source>
        <dbReference type="SAM" id="MobiDB-lite"/>
    </source>
</evidence>
<evidence type="ECO:0000256" key="10">
    <source>
        <dbReference type="ARBA" id="ARBA00023303"/>
    </source>
</evidence>
<evidence type="ECO:0000256" key="4">
    <source>
        <dbReference type="ARBA" id="ARBA00022692"/>
    </source>
</evidence>
<keyword evidence="5 13" id="KW-1133">Transmembrane helix</keyword>
<dbReference type="AlphaFoldDB" id="A0AAV4FPK4"/>